<organism evidence="3 4">
    <name type="scientific">Lysinibacillus louembei</name>
    <dbReference type="NCBI Taxonomy" id="1470088"/>
    <lineage>
        <taxon>Bacteria</taxon>
        <taxon>Bacillati</taxon>
        <taxon>Bacillota</taxon>
        <taxon>Bacilli</taxon>
        <taxon>Bacillales</taxon>
        <taxon>Bacillaceae</taxon>
        <taxon>Lysinibacillus</taxon>
    </lineage>
</organism>
<dbReference type="Pfam" id="PF07833">
    <property type="entry name" value="Cu_amine_oxidN1"/>
    <property type="match status" value="1"/>
</dbReference>
<feature type="domain" description="Copper amine oxidase-like N-terminal" evidence="2">
    <location>
        <begin position="223"/>
        <end position="297"/>
    </location>
</feature>
<evidence type="ECO:0000313" key="4">
    <source>
        <dbReference type="Proteomes" id="UP001322664"/>
    </source>
</evidence>
<reference evidence="3 4" key="1">
    <citation type="submission" date="2023-09" db="EMBL/GenBank/DDBJ databases">
        <authorList>
            <person name="Page C.A."/>
            <person name="Perez-Diaz I.M."/>
        </authorList>
    </citation>
    <scope>NUCLEOTIDE SEQUENCE [LARGE SCALE GENOMIC DNA]</scope>
    <source>
        <strain evidence="3 4">Ll15</strain>
    </source>
</reference>
<feature type="chain" id="PRO_5046290899" evidence="1">
    <location>
        <begin position="20"/>
        <end position="304"/>
    </location>
</feature>
<protein>
    <submittedName>
        <fullName evidence="3">Copper amine oxidase N-terminal domain-containing protein</fullName>
    </submittedName>
</protein>
<name>A0ABZ0RVT0_9BACI</name>
<dbReference type="Gene3D" id="3.30.457.10">
    <property type="entry name" value="Copper amine oxidase-like, N-terminal domain"/>
    <property type="match status" value="1"/>
</dbReference>
<dbReference type="Proteomes" id="UP001322664">
    <property type="component" value="Chromosome"/>
</dbReference>
<dbReference type="RefSeq" id="WP_319836455.1">
    <property type="nucleotide sequence ID" value="NZ_CP137624.1"/>
</dbReference>
<accession>A0ABZ0RVT0</accession>
<dbReference type="EMBL" id="CP137624">
    <property type="protein sequence ID" value="WPK11416.1"/>
    <property type="molecule type" value="Genomic_DNA"/>
</dbReference>
<proteinExistence type="predicted"/>
<evidence type="ECO:0000256" key="1">
    <source>
        <dbReference type="SAM" id="SignalP"/>
    </source>
</evidence>
<sequence>MKKAMTMILSATLATSVMAAPLAFAQDNAELTSKEVREDVATNFKKLQGKLGKIEQNKDGSFFTTIEEGESVYWLTIDKEAIVLNNLGKKAELREGASFTAYVNANKPMLMIYPPRYTPEVVIVETGEFGTVEIGTFDGDFVNKENTLKLHIADETEITNITNEKLTKDDVVGKESLVFYTASTRSIPAQTTPSKIIVLEEAMPEPIIQILDVLPGLIAQDSYEVNGVTMVPLRDLAEYYGYAVKSTGKGAVITKGNLSYEITRGQKAYTDNGVTKSFDEAPALLEKNKTYVQQDLIYILRNAQ</sequence>
<dbReference type="InterPro" id="IPR036582">
    <property type="entry name" value="Mao_N_sf"/>
</dbReference>
<evidence type="ECO:0000259" key="2">
    <source>
        <dbReference type="Pfam" id="PF07833"/>
    </source>
</evidence>
<evidence type="ECO:0000313" key="3">
    <source>
        <dbReference type="EMBL" id="WPK11416.1"/>
    </source>
</evidence>
<dbReference type="SUPFAM" id="SSF55383">
    <property type="entry name" value="Copper amine oxidase, domain N"/>
    <property type="match status" value="1"/>
</dbReference>
<gene>
    <name evidence="3" type="ORF">R6U77_16210</name>
</gene>
<dbReference type="InterPro" id="IPR012854">
    <property type="entry name" value="Cu_amine_oxidase-like_N"/>
</dbReference>
<keyword evidence="4" id="KW-1185">Reference proteome</keyword>
<keyword evidence="1" id="KW-0732">Signal</keyword>
<feature type="signal peptide" evidence="1">
    <location>
        <begin position="1"/>
        <end position="19"/>
    </location>
</feature>